<evidence type="ECO:0000256" key="2">
    <source>
        <dbReference type="PROSITE-ProRule" id="PRU00035"/>
    </source>
</evidence>
<dbReference type="SMART" id="SM00297">
    <property type="entry name" value="BROMO"/>
    <property type="match status" value="1"/>
</dbReference>
<dbReference type="Pfam" id="PF00439">
    <property type="entry name" value="Bromodomain"/>
    <property type="match status" value="1"/>
</dbReference>
<feature type="compositionally biased region" description="Basic and acidic residues" evidence="3">
    <location>
        <begin position="185"/>
        <end position="196"/>
    </location>
</feature>
<feature type="compositionally biased region" description="Polar residues" evidence="3">
    <location>
        <begin position="37"/>
        <end position="54"/>
    </location>
</feature>
<feature type="compositionally biased region" description="Pro residues" evidence="3">
    <location>
        <begin position="422"/>
        <end position="444"/>
    </location>
</feature>
<feature type="region of interest" description="Disordered" evidence="3">
    <location>
        <begin position="37"/>
        <end position="83"/>
    </location>
</feature>
<feature type="domain" description="Bromo" evidence="4">
    <location>
        <begin position="330"/>
        <end position="400"/>
    </location>
</feature>
<sequence length="697" mass="73395">MTGSDGPDEEIWGTREELLLACAVSRHGTQSWESVATEVQSRSPSSPHLITPQTCRRRYHDLQRRFPSESRGIDGGDARGGPESAAISLLEELRRLRVAELRREVERYDVSIVSLQLKVKRLTEDRERSLQEERSGDEPDPPDAEGVEKEAESPPCSPGNLALDRVSDGDPGRSCSESNSTGPKPSRDPGDAEDGKLGAGKGAAGMDPVTGFDEKLAGEGSYNGSSDTVAKGTEAATPADDPGAKNPARRVDAGESGESVAESKGEASKESSDVQSSASPSRRRGGGRRKAAASGGSSGGDEAELDEFSPGGERDVAKSQPLASLLRIIRSREYGSVFERRLESQESARYRSLIRQHMDLATVQSKMDEGAYACDAEFYRDLLLLCTNAVVFFPKTSSEHTAGSQLRQLVRKQIPTTLQKPPVAPPPAAEEPAAPPPLPPPSVAPQPVATKAKTEPDLSGSLLDKPISAPPLVACRKRSSISGKPAARAQAAAKEEEKPDLDKEEVENAEKKRTKERSAVVGVRGLRTTKGRGSVSGGANRYAAPNAVPSSTESAAPSRMERRGNNGNAANPATASVAKKRSAVNFLTRMNRGTASSNGTLLETLKRSGGGGGKGAGGGGDQRKGGRTVAGKDQGPKQRSGAAGSSGKQVAVQSPPVKRSVGRPPKRPLPPLPLPPAKRAKEAVASVAATAKRRGRR</sequence>
<feature type="compositionally biased region" description="Basic and acidic residues" evidence="3">
    <location>
        <begin position="121"/>
        <end position="137"/>
    </location>
</feature>
<feature type="region of interest" description="Disordered" evidence="3">
    <location>
        <begin position="121"/>
        <end position="317"/>
    </location>
</feature>
<name>A0A1D1YLA4_9ARAE</name>
<proteinExistence type="predicted"/>
<feature type="compositionally biased region" description="Basic and acidic residues" evidence="3">
    <location>
        <begin position="60"/>
        <end position="77"/>
    </location>
</feature>
<organism evidence="6">
    <name type="scientific">Anthurium amnicola</name>
    <dbReference type="NCBI Taxonomy" id="1678845"/>
    <lineage>
        <taxon>Eukaryota</taxon>
        <taxon>Viridiplantae</taxon>
        <taxon>Streptophyta</taxon>
        <taxon>Embryophyta</taxon>
        <taxon>Tracheophyta</taxon>
        <taxon>Spermatophyta</taxon>
        <taxon>Magnoliopsida</taxon>
        <taxon>Liliopsida</taxon>
        <taxon>Araceae</taxon>
        <taxon>Pothoideae</taxon>
        <taxon>Potheae</taxon>
        <taxon>Anthurium</taxon>
    </lineage>
</organism>
<feature type="domain" description="Myb-like" evidence="5">
    <location>
        <begin position="12"/>
        <end position="63"/>
    </location>
</feature>
<feature type="compositionally biased region" description="Basic and acidic residues" evidence="3">
    <location>
        <begin position="493"/>
        <end position="518"/>
    </location>
</feature>
<dbReference type="Gene3D" id="1.20.920.10">
    <property type="entry name" value="Bromodomain-like"/>
    <property type="match status" value="1"/>
</dbReference>
<dbReference type="InterPro" id="IPR001487">
    <property type="entry name" value="Bromodomain"/>
</dbReference>
<protein>
    <submittedName>
        <fullName evidence="6">Transcription factor GTE9</fullName>
    </submittedName>
</protein>
<dbReference type="EMBL" id="GDJX01012510">
    <property type="protein sequence ID" value="JAT55426.1"/>
    <property type="molecule type" value="Transcribed_RNA"/>
</dbReference>
<feature type="compositionally biased region" description="Pro residues" evidence="3">
    <location>
        <begin position="667"/>
        <end position="676"/>
    </location>
</feature>
<feature type="compositionally biased region" description="Basic residues" evidence="3">
    <location>
        <begin position="281"/>
        <end position="291"/>
    </location>
</feature>
<gene>
    <name evidence="6" type="primary">GTE9_0</name>
    <name evidence="6" type="ORF">g.50725</name>
</gene>
<dbReference type="SMART" id="SM00717">
    <property type="entry name" value="SANT"/>
    <property type="match status" value="1"/>
</dbReference>
<reference evidence="6" key="1">
    <citation type="submission" date="2015-07" db="EMBL/GenBank/DDBJ databases">
        <title>Transcriptome Assembly of Anthurium amnicola.</title>
        <authorList>
            <person name="Suzuki J."/>
        </authorList>
    </citation>
    <scope>NUCLEOTIDE SEQUENCE</scope>
</reference>
<dbReference type="SUPFAM" id="SSF47370">
    <property type="entry name" value="Bromodomain"/>
    <property type="match status" value="1"/>
</dbReference>
<dbReference type="Gene3D" id="1.10.10.60">
    <property type="entry name" value="Homeodomain-like"/>
    <property type="match status" value="1"/>
</dbReference>
<dbReference type="InterPro" id="IPR001005">
    <property type="entry name" value="SANT/Myb"/>
</dbReference>
<accession>A0A1D1YLA4</accession>
<dbReference type="CDD" id="cd04369">
    <property type="entry name" value="Bromodomain"/>
    <property type="match status" value="1"/>
</dbReference>
<dbReference type="PROSITE" id="PS50014">
    <property type="entry name" value="BROMODOMAIN_2"/>
    <property type="match status" value="1"/>
</dbReference>
<feature type="compositionally biased region" description="Polar residues" evidence="3">
    <location>
        <begin position="591"/>
        <end position="601"/>
    </location>
</feature>
<evidence type="ECO:0000256" key="1">
    <source>
        <dbReference type="ARBA" id="ARBA00023117"/>
    </source>
</evidence>
<dbReference type="CDD" id="cd00167">
    <property type="entry name" value="SANT"/>
    <property type="match status" value="1"/>
</dbReference>
<dbReference type="AlphaFoldDB" id="A0A1D1YLA4"/>
<feature type="compositionally biased region" description="Basic and acidic residues" evidence="3">
    <location>
        <begin position="261"/>
        <end position="272"/>
    </location>
</feature>
<dbReference type="PROSITE" id="PS50090">
    <property type="entry name" value="MYB_LIKE"/>
    <property type="match status" value="1"/>
</dbReference>
<dbReference type="SUPFAM" id="SSF46689">
    <property type="entry name" value="Homeodomain-like"/>
    <property type="match status" value="1"/>
</dbReference>
<dbReference type="PANTHER" id="PTHR37888">
    <property type="entry name" value="DNA-BINDING BROMODOMAIN-CONTAINING PROTEIN"/>
    <property type="match status" value="1"/>
</dbReference>
<feature type="compositionally biased region" description="Gly residues" evidence="3">
    <location>
        <begin position="608"/>
        <end position="620"/>
    </location>
</feature>
<feature type="region of interest" description="Disordered" evidence="3">
    <location>
        <begin position="418"/>
        <end position="697"/>
    </location>
</feature>
<evidence type="ECO:0000313" key="6">
    <source>
        <dbReference type="EMBL" id="JAT55426.1"/>
    </source>
</evidence>
<dbReference type="InterPro" id="IPR036427">
    <property type="entry name" value="Bromodomain-like_sf"/>
</dbReference>
<evidence type="ECO:0000259" key="4">
    <source>
        <dbReference type="PROSITE" id="PS50014"/>
    </source>
</evidence>
<evidence type="ECO:0000256" key="3">
    <source>
        <dbReference type="SAM" id="MobiDB-lite"/>
    </source>
</evidence>
<dbReference type="InterPro" id="IPR009057">
    <property type="entry name" value="Homeodomain-like_sf"/>
</dbReference>
<dbReference type="PANTHER" id="PTHR37888:SF11">
    <property type="entry name" value="DNA-BINDING BROMODOMAIN-CONTAINING PROTEIN"/>
    <property type="match status" value="1"/>
</dbReference>
<keyword evidence="1 2" id="KW-0103">Bromodomain</keyword>
<evidence type="ECO:0000259" key="5">
    <source>
        <dbReference type="PROSITE" id="PS50090"/>
    </source>
</evidence>